<feature type="transmembrane region" description="Helical" evidence="7">
    <location>
        <begin position="345"/>
        <end position="364"/>
    </location>
</feature>
<evidence type="ECO:0000256" key="7">
    <source>
        <dbReference type="SAM" id="Phobius"/>
    </source>
</evidence>
<feature type="transmembrane region" description="Helical" evidence="7">
    <location>
        <begin position="964"/>
        <end position="980"/>
    </location>
</feature>
<dbReference type="GO" id="GO:0042910">
    <property type="term" value="F:xenobiotic transmembrane transporter activity"/>
    <property type="evidence" value="ECO:0007669"/>
    <property type="project" value="TreeGrafter"/>
</dbReference>
<keyword evidence="1" id="KW-0813">Transport</keyword>
<feature type="transmembrane region" description="Helical" evidence="7">
    <location>
        <begin position="527"/>
        <end position="547"/>
    </location>
</feature>
<gene>
    <name evidence="8" type="ORF">CCS01_07930</name>
</gene>
<keyword evidence="9" id="KW-1185">Reference proteome</keyword>
<proteinExistence type="predicted"/>
<dbReference type="InterPro" id="IPR027463">
    <property type="entry name" value="AcrB_DN_DC_subdom"/>
</dbReference>
<feature type="transmembrane region" description="Helical" evidence="7">
    <location>
        <begin position="371"/>
        <end position="392"/>
    </location>
</feature>
<dbReference type="SUPFAM" id="SSF82693">
    <property type="entry name" value="Multidrug efflux transporter AcrB pore domain, PN1, PN2, PC1 and PC2 subdomains"/>
    <property type="match status" value="3"/>
</dbReference>
<feature type="transmembrane region" description="Helical" evidence="7">
    <location>
        <begin position="916"/>
        <end position="934"/>
    </location>
</feature>
<evidence type="ECO:0000256" key="3">
    <source>
        <dbReference type="ARBA" id="ARBA00022519"/>
    </source>
</evidence>
<dbReference type="GO" id="GO:0005886">
    <property type="term" value="C:plasma membrane"/>
    <property type="evidence" value="ECO:0007669"/>
    <property type="project" value="TreeGrafter"/>
</dbReference>
<keyword evidence="4 7" id="KW-0812">Transmembrane</keyword>
<dbReference type="RefSeq" id="WP_104518315.1">
    <property type="nucleotide sequence ID" value="NZ_NHRY01000075.1"/>
</dbReference>
<dbReference type="PRINTS" id="PR00702">
    <property type="entry name" value="ACRIFLAVINRP"/>
</dbReference>
<feature type="transmembrane region" description="Helical" evidence="7">
    <location>
        <begin position="12"/>
        <end position="32"/>
    </location>
</feature>
<dbReference type="Gene3D" id="1.20.1640.10">
    <property type="entry name" value="Multidrug efflux transporter AcrB transmembrane domain"/>
    <property type="match status" value="3"/>
</dbReference>
<dbReference type="Pfam" id="PF00873">
    <property type="entry name" value="ACR_tran"/>
    <property type="match status" value="2"/>
</dbReference>
<evidence type="ECO:0000256" key="4">
    <source>
        <dbReference type="ARBA" id="ARBA00022692"/>
    </source>
</evidence>
<evidence type="ECO:0000256" key="5">
    <source>
        <dbReference type="ARBA" id="ARBA00022989"/>
    </source>
</evidence>
<protein>
    <submittedName>
        <fullName evidence="8">Nodulation protein</fullName>
    </submittedName>
</protein>
<dbReference type="Gene3D" id="3.30.2090.10">
    <property type="entry name" value="Multidrug efflux transporter AcrB TolC docking domain, DN and DC subdomains"/>
    <property type="match status" value="3"/>
</dbReference>
<keyword evidence="5 7" id="KW-1133">Transmembrane helix</keyword>
<dbReference type="SUPFAM" id="SSF82714">
    <property type="entry name" value="Multidrug efflux transporter AcrB TolC docking domain, DN and DC subdomains"/>
    <property type="match status" value="2"/>
</dbReference>
<evidence type="ECO:0000256" key="2">
    <source>
        <dbReference type="ARBA" id="ARBA00022475"/>
    </source>
</evidence>
<evidence type="ECO:0000313" key="8">
    <source>
        <dbReference type="EMBL" id="PPQ35270.1"/>
    </source>
</evidence>
<dbReference type="Gene3D" id="3.30.70.1440">
    <property type="entry name" value="Multidrug efflux transporter AcrB pore domain"/>
    <property type="match status" value="2"/>
</dbReference>
<dbReference type="SUPFAM" id="SSF82866">
    <property type="entry name" value="Multidrug efflux transporter AcrB transmembrane domain"/>
    <property type="match status" value="2"/>
</dbReference>
<reference evidence="8 9" key="1">
    <citation type="journal article" date="2018" name="Arch. Microbiol.">
        <title>New insights into the metabolic potential of the phototrophic purple bacterium Rhodopila globiformis DSM 161(T) from its draft genome sequence and evidence for a vanadium-dependent nitrogenase.</title>
        <authorList>
            <person name="Imhoff J.F."/>
            <person name="Rahn T."/>
            <person name="Kunzel S."/>
            <person name="Neulinger S.C."/>
        </authorList>
    </citation>
    <scope>NUCLEOTIDE SEQUENCE [LARGE SCALE GENOMIC DNA]</scope>
    <source>
        <strain evidence="8 9">DSM 161</strain>
    </source>
</reference>
<sequence length="1085" mass="113222">MNLSALFIARPVATTLLTIAVLLAGLVAYFGLPVAPLPQIDMPTILVQARQPGASPAIMGSSVAAPLERHLAAIADVSEMTSQSFTGLTRITLQFGLDRDIDGAARDVQAAINAAHADLPATLRSNPIYRLVNLADAPVLVLALTSATLTQAQLFDAADSVLRQRLSQLPGVGDVDMAGASLPAVRIETNPDALAELGISMEDLRAAAASANANSPKGMVEFAGHRLQIAVNDRIRRASDLREIIVGWRQGTQPGAHTRAPVRLSDVAAVTDSVENLRNAGLANGKPAVLLMLYRQPAANIIAIADEVRALLPELTAALPADASLAITVDRSTTIRASLADMREALLLAIGLVVLVVVVFLRSLRAAAIPAVAVVVSISGTFGVMCLLGYSIDNLSLMALIVATGFVVDDAIVVLENIERHMAEGLPRRAAALAGTREVGFTVVSISLSLIAALLPILAMGGLVGRMFREFAVTLSVAVLVSLVVSLSTTPMMCVVLLRPGAAAKRGAAGGMRLYGRSLDWALRHRLFMGGILLACVGATLVVFHSMPKGFFPQQDTGRLVGKLIGDQSASFQLMREKLSQFEQVMREDPAVGSVVGFTGGRQTNAGSLFISLKPLAQRGVSADAVITRLRPRLSRVAGARLYLTAVQDLHLGGRSSNAQFQYTLRGDSEAAVQGAADRLVAALRKSRALVDVNSDLQFRGLSAMLHIDRDAAAAHGLTPVLIDNALYDAFGQRQVSTIYDALNQYHVVLEAAPAYWQDPAMLDRLFIGTVGAPPAGTSVTAGIAAGPVEGLARQVSVRIGATPAPGAAQQEASNAIAAVGRGGEASAAPISPAMEPMVPLRAVARWQRGIAPIVVNHQGLEAAATISFNLPPGGTLAGAVAAITAAVARIGLPASVHGAFAGAAAAFQASQRTEALLIVAALVTIYIVLGILYESFLHPLTILSTLPPAVIGAMLALRVTGTPFTVVALIAVILLLGIVKKNGIMLVDFALSNQRERGLSAAEAVRDACLKRVRPILMTTLTAVLGAVPLSVGGGEGAALRHPLGIAVIGGLLLSQLLTLYTTPVVYTFMAGARHGVRRVRNWS</sequence>
<evidence type="ECO:0000256" key="6">
    <source>
        <dbReference type="ARBA" id="ARBA00023136"/>
    </source>
</evidence>
<dbReference type="Gene3D" id="3.30.70.1430">
    <property type="entry name" value="Multidrug efflux transporter AcrB pore domain"/>
    <property type="match status" value="2"/>
</dbReference>
<name>A0A2S6NK33_RHOGL</name>
<keyword evidence="3" id="KW-0997">Cell inner membrane</keyword>
<dbReference type="Gene3D" id="3.30.70.1320">
    <property type="entry name" value="Multidrug efflux transporter AcrB pore domain like"/>
    <property type="match status" value="1"/>
</dbReference>
<dbReference type="OrthoDB" id="9806532at2"/>
<keyword evidence="6 7" id="KW-0472">Membrane</keyword>
<feature type="transmembrane region" description="Helical" evidence="7">
    <location>
        <begin position="1017"/>
        <end position="1033"/>
    </location>
</feature>
<keyword evidence="2" id="KW-1003">Cell membrane</keyword>
<dbReference type="Proteomes" id="UP000239724">
    <property type="component" value="Unassembled WGS sequence"/>
</dbReference>
<evidence type="ECO:0000313" key="9">
    <source>
        <dbReference type="Proteomes" id="UP000239724"/>
    </source>
</evidence>
<organism evidence="8 9">
    <name type="scientific">Rhodopila globiformis</name>
    <name type="common">Rhodopseudomonas globiformis</name>
    <dbReference type="NCBI Taxonomy" id="1071"/>
    <lineage>
        <taxon>Bacteria</taxon>
        <taxon>Pseudomonadati</taxon>
        <taxon>Pseudomonadota</taxon>
        <taxon>Alphaproteobacteria</taxon>
        <taxon>Acetobacterales</taxon>
        <taxon>Acetobacteraceae</taxon>
        <taxon>Rhodopila</taxon>
    </lineage>
</organism>
<dbReference type="PANTHER" id="PTHR32063">
    <property type="match status" value="1"/>
</dbReference>
<comment type="caution">
    <text evidence="8">The sequence shown here is derived from an EMBL/GenBank/DDBJ whole genome shotgun (WGS) entry which is preliminary data.</text>
</comment>
<dbReference type="EMBL" id="NHRY01000075">
    <property type="protein sequence ID" value="PPQ35270.1"/>
    <property type="molecule type" value="Genomic_DNA"/>
</dbReference>
<feature type="transmembrane region" description="Helical" evidence="7">
    <location>
        <begin position="398"/>
        <end position="418"/>
    </location>
</feature>
<feature type="transmembrane region" description="Helical" evidence="7">
    <location>
        <begin position="471"/>
        <end position="498"/>
    </location>
</feature>
<accession>A0A2S6NK33</accession>
<feature type="transmembrane region" description="Helical" evidence="7">
    <location>
        <begin position="1045"/>
        <end position="1070"/>
    </location>
</feature>
<evidence type="ECO:0000256" key="1">
    <source>
        <dbReference type="ARBA" id="ARBA00022448"/>
    </source>
</evidence>
<dbReference type="PANTHER" id="PTHR32063:SF34">
    <property type="entry name" value="MULTIDRUG RESISTANCE PROTEIN MDTC"/>
    <property type="match status" value="1"/>
</dbReference>
<dbReference type="AlphaFoldDB" id="A0A2S6NK33"/>
<feature type="transmembrane region" description="Helical" evidence="7">
    <location>
        <begin position="439"/>
        <end position="459"/>
    </location>
</feature>
<dbReference type="InterPro" id="IPR001036">
    <property type="entry name" value="Acrflvin-R"/>
</dbReference>